<protein>
    <submittedName>
        <fullName evidence="1">DUF21 domain-containing protein</fullName>
    </submittedName>
</protein>
<accession>A0ACC0IJA7</accession>
<dbReference type="EMBL" id="CM045760">
    <property type="protein sequence ID" value="KAI8025463.1"/>
    <property type="molecule type" value="Genomic_DNA"/>
</dbReference>
<dbReference type="Proteomes" id="UP001060215">
    <property type="component" value="Chromosome 3"/>
</dbReference>
<comment type="caution">
    <text evidence="1">The sequence shown here is derived from an EMBL/GenBank/DDBJ whole genome shotgun (WGS) entry which is preliminary data.</text>
</comment>
<reference evidence="1 2" key="1">
    <citation type="journal article" date="2022" name="Plant J.">
        <title>Chromosome-level genome of Camellia lanceoleosa provides a valuable resource for understanding genome evolution and self-incompatibility.</title>
        <authorList>
            <person name="Gong W."/>
            <person name="Xiao S."/>
            <person name="Wang L."/>
            <person name="Liao Z."/>
            <person name="Chang Y."/>
            <person name="Mo W."/>
            <person name="Hu G."/>
            <person name="Li W."/>
            <person name="Zhao G."/>
            <person name="Zhu H."/>
            <person name="Hu X."/>
            <person name="Ji K."/>
            <person name="Xiang X."/>
            <person name="Song Q."/>
            <person name="Yuan D."/>
            <person name="Jin S."/>
            <person name="Zhang L."/>
        </authorList>
    </citation>
    <scope>NUCLEOTIDE SEQUENCE [LARGE SCALE GENOMIC DNA]</scope>
    <source>
        <strain evidence="1">SQ_2022a</strain>
    </source>
</reference>
<keyword evidence="2" id="KW-1185">Reference proteome</keyword>
<proteinExistence type="predicted"/>
<sequence length="792" mass="85700">MAASHSFMAFVAIILAAVVLPMSAKAYDGIAPILVPYADNICKEVECGKGNCSVALDSPFGFKCECENGWKRTRLDSEQDFLFLPCVVPNCSLDYSCMPAAPPVPSFPLNLSLFDPCYWVYCGEGTCTKNKTMMQTCQCNPGYSNLLNVTAFPCYSDCALGSDCAKLGIKVSNSTSSSNSNQDNICKEVECGKGNCSVALDRPFGFKCECENGWKRSRLDSEQDLLFLPCVIPNCSLDYSCMPTAPAAPSIPLNSSVFDPCYWVYCGEGTCMKNKTMTQTCQCNPGYSNLLNITTFPCYSGCALGSDCAKLGIKVSNSTSSSNSNQGDQRGYAELAKGVEVRDNEVECPDEVAQCNVDKLQRDVLFVDVQHRKDISMAGDYSRVLETKLVGTEDSVEKPNGGTSLMIPTKMNKSGEAGVEGAIVTPGFVRSCNGSEMVGPSINLQVVLEAPHLRNISNGPGLEAQNLDLDQVNSATVKPMLSPTWVLPVVTRGKGVQATASGRKVVVRTNSNQRRMGGLGGKRGRGRKRVQKTQASFSNGFHGGAVFRAAATALSRFYSQDSQLSRRSKMMIEEARATLQWLLQIGVFSCCPGFLLVGNCSVALDRPFGFKCECENGWKRTRLDSEQDLLFLPCVIPNCSLDYSCMPAAPPAPSVPLNSSVFDPCYWVYCGEGTCMKNKTMTQTCQCNPGYSNLLNITAFPCYSDCALGSDCAKLGIKVSNSTSSSNSNQAVAPFVCVLVWICFPVAYPISKLLDFLLGHVHVALFRRVELKTLVDLHGNQVKQVLSSPASI</sequence>
<organism evidence="1 2">
    <name type="scientific">Camellia lanceoleosa</name>
    <dbReference type="NCBI Taxonomy" id="1840588"/>
    <lineage>
        <taxon>Eukaryota</taxon>
        <taxon>Viridiplantae</taxon>
        <taxon>Streptophyta</taxon>
        <taxon>Embryophyta</taxon>
        <taxon>Tracheophyta</taxon>
        <taxon>Spermatophyta</taxon>
        <taxon>Magnoliopsida</taxon>
        <taxon>eudicotyledons</taxon>
        <taxon>Gunneridae</taxon>
        <taxon>Pentapetalae</taxon>
        <taxon>asterids</taxon>
        <taxon>Ericales</taxon>
        <taxon>Theaceae</taxon>
        <taxon>Camellia</taxon>
    </lineage>
</organism>
<gene>
    <name evidence="1" type="ORF">LOK49_LG02G01797</name>
</gene>
<evidence type="ECO:0000313" key="2">
    <source>
        <dbReference type="Proteomes" id="UP001060215"/>
    </source>
</evidence>
<evidence type="ECO:0000313" key="1">
    <source>
        <dbReference type="EMBL" id="KAI8025463.1"/>
    </source>
</evidence>
<name>A0ACC0IJA7_9ERIC</name>